<evidence type="ECO:0000256" key="1">
    <source>
        <dbReference type="SAM" id="MobiDB-lite"/>
    </source>
</evidence>
<evidence type="ECO:0000313" key="4">
    <source>
        <dbReference type="Proteomes" id="UP000830671"/>
    </source>
</evidence>
<protein>
    <submittedName>
        <fullName evidence="3">Uncharacterized protein</fullName>
    </submittedName>
</protein>
<feature type="transmembrane region" description="Helical" evidence="2">
    <location>
        <begin position="60"/>
        <end position="83"/>
    </location>
</feature>
<dbReference type="AlphaFoldDB" id="A0A9Q8SRD7"/>
<gene>
    <name evidence="3" type="ORF">CLUP02_06683</name>
</gene>
<dbReference type="RefSeq" id="XP_049142823.1">
    <property type="nucleotide sequence ID" value="XM_049285680.1"/>
</dbReference>
<evidence type="ECO:0000313" key="3">
    <source>
        <dbReference type="EMBL" id="UQC81197.1"/>
    </source>
</evidence>
<dbReference type="KEGG" id="clup:CLUP02_06683"/>
<reference evidence="3" key="1">
    <citation type="journal article" date="2021" name="Mol. Plant Microbe Interact.">
        <title>Complete Genome Sequence of the Plant-Pathogenic Fungus Colletotrichum lupini.</title>
        <authorList>
            <person name="Baroncelli R."/>
            <person name="Pensec F."/>
            <person name="Da Lio D."/>
            <person name="Boufleur T."/>
            <person name="Vicente I."/>
            <person name="Sarrocco S."/>
            <person name="Picot A."/>
            <person name="Baraldi E."/>
            <person name="Sukno S."/>
            <person name="Thon M."/>
            <person name="Le Floch G."/>
        </authorList>
    </citation>
    <scope>NUCLEOTIDE SEQUENCE</scope>
    <source>
        <strain evidence="3">IMI 504893</strain>
    </source>
</reference>
<feature type="region of interest" description="Disordered" evidence="1">
    <location>
        <begin position="1"/>
        <end position="21"/>
    </location>
</feature>
<proteinExistence type="predicted"/>
<keyword evidence="2" id="KW-0812">Transmembrane</keyword>
<dbReference type="Proteomes" id="UP000830671">
    <property type="component" value="Chromosome 3"/>
</dbReference>
<name>A0A9Q8SRD7_9PEZI</name>
<keyword evidence="4" id="KW-1185">Reference proteome</keyword>
<keyword evidence="2" id="KW-0472">Membrane</keyword>
<keyword evidence="2" id="KW-1133">Transmembrane helix</keyword>
<evidence type="ECO:0000256" key="2">
    <source>
        <dbReference type="SAM" id="Phobius"/>
    </source>
</evidence>
<dbReference type="EMBL" id="CP019475">
    <property type="protein sequence ID" value="UQC81197.1"/>
    <property type="molecule type" value="Genomic_DNA"/>
</dbReference>
<organism evidence="3 4">
    <name type="scientific">Colletotrichum lupini</name>
    <dbReference type="NCBI Taxonomy" id="145971"/>
    <lineage>
        <taxon>Eukaryota</taxon>
        <taxon>Fungi</taxon>
        <taxon>Dikarya</taxon>
        <taxon>Ascomycota</taxon>
        <taxon>Pezizomycotina</taxon>
        <taxon>Sordariomycetes</taxon>
        <taxon>Hypocreomycetidae</taxon>
        <taxon>Glomerellales</taxon>
        <taxon>Glomerellaceae</taxon>
        <taxon>Colletotrichum</taxon>
        <taxon>Colletotrichum acutatum species complex</taxon>
    </lineage>
</organism>
<dbReference type="GeneID" id="73340690"/>
<accession>A0A9Q8SRD7</accession>
<sequence length="104" mass="11325">MNRGRPAGAASVNHITGAKAPEGKSTCDLLWELVGRSHERHELQPPQRLIVSAAFRMSSYFFLSSFPPVVACFVAPACMSWFISLRPEPAAVAIRSTIGSRRAV</sequence>